<reference evidence="1 2" key="1">
    <citation type="submission" date="2018-08" db="EMBL/GenBank/DDBJ databases">
        <title>Linezolid Resistance in Mycobacterium abscessus: MIC Distribution and Comprehensive Investigation of Resistance Mechanisms.</title>
        <authorList>
            <person name="Ye M."/>
            <person name="Xu L."/>
            <person name="Zou Y."/>
            <person name="Li B."/>
            <person name="Guo Q."/>
            <person name="Zhang Y."/>
            <person name="Zhan M."/>
            <person name="Xu B."/>
            <person name="Yu F."/>
            <person name="Zhang Z."/>
            <person name="Chu H."/>
        </authorList>
    </citation>
    <scope>NUCLEOTIDE SEQUENCE [LARGE SCALE GENOMIC DNA]</scope>
    <source>
        <strain evidence="1 2">G143</strain>
    </source>
</reference>
<dbReference type="AlphaFoldDB" id="A0ABD7HGP0"/>
<protein>
    <submittedName>
        <fullName evidence="1">Uncharacterized protein</fullName>
    </submittedName>
</protein>
<comment type="caution">
    <text evidence="1">The sequence shown here is derived from an EMBL/GenBank/DDBJ whole genome shotgun (WGS) entry which is preliminary data.</text>
</comment>
<name>A0ABD7HGP0_9MYCO</name>
<accession>A0ABD7HGP0</accession>
<dbReference type="Proteomes" id="UP000284557">
    <property type="component" value="Unassembled WGS sequence"/>
</dbReference>
<dbReference type="EMBL" id="QXBN01000040">
    <property type="protein sequence ID" value="RIT28919.1"/>
    <property type="molecule type" value="Genomic_DNA"/>
</dbReference>
<evidence type="ECO:0000313" key="1">
    <source>
        <dbReference type="EMBL" id="RIT28919.1"/>
    </source>
</evidence>
<organism evidence="1 2">
    <name type="scientific">Mycobacteroides abscessus</name>
    <dbReference type="NCBI Taxonomy" id="36809"/>
    <lineage>
        <taxon>Bacteria</taxon>
        <taxon>Bacillati</taxon>
        <taxon>Actinomycetota</taxon>
        <taxon>Actinomycetes</taxon>
        <taxon>Mycobacteriales</taxon>
        <taxon>Mycobacteriaceae</taxon>
        <taxon>Mycobacteroides</taxon>
    </lineage>
</organism>
<proteinExistence type="predicted"/>
<gene>
    <name evidence="1" type="ORF">D2E76_26340</name>
</gene>
<sequence>MANWERIDGGKLDRVEESAVLDVFQLLIPDNVATYYDAVRHGTSIWDRHAMEELLKRPLTEVLDRVEWFDPGYAIQLSAEGTLLIAEFVCAANSFVVLEHIMSKEAEIRKNCKHGRDGAYTLEGKGFSPPEREYELYRKYDRPAHELLRSWCGYRAVSTTERLLAAEAEVQRLDILVTRLISVVRKYEPDNADAYAGEHDDDRIRTEAIRPVVDRPLAPAEIPVIEVPVRQNWRYWS</sequence>
<evidence type="ECO:0000313" key="2">
    <source>
        <dbReference type="Proteomes" id="UP000284557"/>
    </source>
</evidence>